<evidence type="ECO:0000313" key="4">
    <source>
        <dbReference type="EMBL" id="NBG96520.1"/>
    </source>
</evidence>
<proteinExistence type="predicted"/>
<evidence type="ECO:0008006" key="6">
    <source>
        <dbReference type="Google" id="ProtNLM"/>
    </source>
</evidence>
<keyword evidence="3" id="KW-1133">Transmembrane helix</keyword>
<feature type="transmembrane region" description="Helical" evidence="3">
    <location>
        <begin position="152"/>
        <end position="176"/>
    </location>
</feature>
<feature type="region of interest" description="Disordered" evidence="2">
    <location>
        <begin position="1"/>
        <end position="144"/>
    </location>
</feature>
<dbReference type="Proteomes" id="UP000470384">
    <property type="component" value="Unassembled WGS sequence"/>
</dbReference>
<feature type="compositionally biased region" description="Basic and acidic residues" evidence="2">
    <location>
        <begin position="69"/>
        <end position="78"/>
    </location>
</feature>
<feature type="coiled-coil region" evidence="1">
    <location>
        <begin position="419"/>
        <end position="446"/>
    </location>
</feature>
<keyword evidence="3" id="KW-0812">Transmembrane</keyword>
<dbReference type="GeneID" id="300654116"/>
<accession>A0A845QE94</accession>
<evidence type="ECO:0000256" key="2">
    <source>
        <dbReference type="SAM" id="MobiDB-lite"/>
    </source>
</evidence>
<protein>
    <recommendedName>
        <fullName evidence="6">Apolipoprotein A1/A4/E domain-containing protein</fullName>
    </recommendedName>
</protein>
<dbReference type="RefSeq" id="WP_160588582.1">
    <property type="nucleotide sequence ID" value="NZ_BMHN01000001.1"/>
</dbReference>
<organism evidence="4 5">
    <name type="scientific">Pyruvatibacter mobilis</name>
    <dbReference type="NCBI Taxonomy" id="1712261"/>
    <lineage>
        <taxon>Bacteria</taxon>
        <taxon>Pseudomonadati</taxon>
        <taxon>Pseudomonadota</taxon>
        <taxon>Alphaproteobacteria</taxon>
        <taxon>Hyphomicrobiales</taxon>
        <taxon>Parvibaculaceae</taxon>
        <taxon>Pyruvatibacter</taxon>
    </lineage>
</organism>
<feature type="compositionally biased region" description="Polar residues" evidence="2">
    <location>
        <begin position="1"/>
        <end position="10"/>
    </location>
</feature>
<evidence type="ECO:0000256" key="3">
    <source>
        <dbReference type="SAM" id="Phobius"/>
    </source>
</evidence>
<feature type="region of interest" description="Disordered" evidence="2">
    <location>
        <begin position="601"/>
        <end position="654"/>
    </location>
</feature>
<sequence>MRPLFTGSQKSEADTHTGDAAANAAGAVHELRPTIDETAAAGTGSEAPSMAGTPSGSTETARQAPASPDGRDPSRDDTRDDDDLFERPIVPSAALDRDGPARTQKSGKAHPLHGETRKDTRTDKAQDASSAAAAARTRAKPARAPRRASSSALYLATIGSAFWSGIMAAYAVGYYGPAGLLTLSPITVALLAAALFGPLAIIWGFALVIYWGSQMRMSAEHMAEATRALLAPNDAAIAASASVGHAVSAEMRRMEQALKQAEARAADLRKSLNGELNGLEAASARAEMRARTLRDLVGSERKALADTAQALEQESAQVVEATRAQVELVSGVTGRAAEQMTEAQAGIGRASEYLSKTMEAVARSTKAVRENVEAQADRLDATAETAVTRAGELAGQFATQGEALTETSRTLAAENERAVRIFAEQRETLEALANDLRDRAGKIEQAIAGHADLISEALDQADAKAMGLGPRIAREAERLSAAARVAASEIEKTTGLMETRTSDMQARMTDATGHLQQTIDFSTRNVDASGERLQALLSDIGTAAQTAARDMTAATEDLGTRLSRLPEDAGVQAERLRTIMAEQIGAISTVAESVADALERMGGSPVSGAWPPADTRAVASASQAPQADTPSDTAPAPAMAPAATPAPASERGSWRLGDVLSAARAREDRAQSMPRAAHHIVETLQSLSIDIDRALEDQPPVELWKRYRAGERGVFARRLAGLKGKEPYTRIAERYQSNAEFREDADRYMDQFETLLTDANDKNPDGLLGETYLSSDIGKVYALLAEATGRVS</sequence>
<name>A0A845QE94_9HYPH</name>
<feature type="compositionally biased region" description="Basic and acidic residues" evidence="2">
    <location>
        <begin position="112"/>
        <end position="126"/>
    </location>
</feature>
<feature type="compositionally biased region" description="Polar residues" evidence="2">
    <location>
        <begin position="52"/>
        <end position="61"/>
    </location>
</feature>
<feature type="compositionally biased region" description="Low complexity" evidence="2">
    <location>
        <begin position="18"/>
        <end position="27"/>
    </location>
</feature>
<evidence type="ECO:0000313" key="5">
    <source>
        <dbReference type="Proteomes" id="UP000470384"/>
    </source>
</evidence>
<feature type="compositionally biased region" description="Low complexity" evidence="2">
    <location>
        <begin position="624"/>
        <end position="649"/>
    </location>
</feature>
<gene>
    <name evidence="4" type="ORF">GTQ45_12320</name>
</gene>
<dbReference type="EMBL" id="WXYQ01000009">
    <property type="protein sequence ID" value="NBG96520.1"/>
    <property type="molecule type" value="Genomic_DNA"/>
</dbReference>
<dbReference type="OrthoDB" id="9777715at2"/>
<keyword evidence="1" id="KW-0175">Coiled coil</keyword>
<reference evidence="4 5" key="1">
    <citation type="journal article" date="2016" name="Int. J. Syst. Evol. Microbiol.">
        <title>Pyruvatibacter mobilis gen. nov., sp. nov., a marine bacterium from the culture broth of Picochlorum sp. 122.</title>
        <authorList>
            <person name="Wang G."/>
            <person name="Tang M."/>
            <person name="Wu H."/>
            <person name="Dai S."/>
            <person name="Li T."/>
            <person name="Chen C."/>
            <person name="He H."/>
            <person name="Fan J."/>
            <person name="Xiang W."/>
            <person name="Li X."/>
        </authorList>
    </citation>
    <scope>NUCLEOTIDE SEQUENCE [LARGE SCALE GENOMIC DNA]</scope>
    <source>
        <strain evidence="4 5">GYP-11</strain>
    </source>
</reference>
<feature type="transmembrane region" description="Helical" evidence="3">
    <location>
        <begin position="188"/>
        <end position="212"/>
    </location>
</feature>
<feature type="coiled-coil region" evidence="1">
    <location>
        <begin position="244"/>
        <end position="289"/>
    </location>
</feature>
<keyword evidence="3" id="KW-0472">Membrane</keyword>
<dbReference type="AlphaFoldDB" id="A0A845QE94"/>
<comment type="caution">
    <text evidence="4">The sequence shown here is derived from an EMBL/GenBank/DDBJ whole genome shotgun (WGS) entry which is preliminary data.</text>
</comment>
<keyword evidence="5" id="KW-1185">Reference proteome</keyword>
<evidence type="ECO:0000256" key="1">
    <source>
        <dbReference type="SAM" id="Coils"/>
    </source>
</evidence>